<dbReference type="SUPFAM" id="SSF55961">
    <property type="entry name" value="Bet v1-like"/>
    <property type="match status" value="1"/>
</dbReference>
<organism evidence="2 3">
    <name type="scientific">Dyella thiooxydans</name>
    <dbReference type="NCBI Taxonomy" id="445710"/>
    <lineage>
        <taxon>Bacteria</taxon>
        <taxon>Pseudomonadati</taxon>
        <taxon>Pseudomonadota</taxon>
        <taxon>Gammaproteobacteria</taxon>
        <taxon>Lysobacterales</taxon>
        <taxon>Rhodanobacteraceae</taxon>
        <taxon>Dyella</taxon>
    </lineage>
</organism>
<keyword evidence="3" id="KW-1185">Reference proteome</keyword>
<dbReference type="PATRIC" id="fig|445710.3.peg.1825"/>
<evidence type="ECO:0000313" key="3">
    <source>
        <dbReference type="Proteomes" id="UP000077255"/>
    </source>
</evidence>
<protein>
    <recommendedName>
        <fullName evidence="4">Polyketide cyclase</fullName>
    </recommendedName>
</protein>
<evidence type="ECO:0008006" key="4">
    <source>
        <dbReference type="Google" id="ProtNLM"/>
    </source>
</evidence>
<gene>
    <name evidence="2" type="ORF">ATSB10_18270</name>
</gene>
<dbReference type="EMBL" id="CP014841">
    <property type="protein sequence ID" value="AND69281.1"/>
    <property type="molecule type" value="Genomic_DNA"/>
</dbReference>
<dbReference type="Gene3D" id="3.20.80.10">
    <property type="entry name" value="Regulatory factor, effector binding domain"/>
    <property type="match status" value="1"/>
</dbReference>
<sequence>MALVIVAVLAVVVGIAMPGSGHVERSLVIGKDIRQVYDVLNNFRRFPDYAELNGSDPSIKYQFAGKAYGPGAEIDWTGDPKKAGDGKLTVASAEPGFANINAAVNNAKIVWNLDNDWRGADKHFTLDMSREGRTHKLTRVNWAYDVQYGWNLIDRYSNLYIHGAPDAFIEYSLSGLQNMMASVKNVDYSDLIPYIVQTKPTPVLMVSTQIDRKGGLDALNETTNDAVKLLTDTAKKLGVNVTGPRILVVSNYGDQTFTFDIALPIDTTTITVAGQSHDLTAAAQPQLPNAAPAAAGSAAAPASSSSAAAPADVAANTPGSNDKYGRLIIDQDVRATMLAGGPALKGEWNGTYAGVPQTRDELEAYAQTHGYKYDTVVNRFYDILARPEKIDTDNNITQYARYDVYLPLSDAPEQTPEQEAGMQPPSLDAPAASGSAAAPASSSTAAAPADSSSAASN</sequence>
<name>A0A160N0H2_9GAMM</name>
<dbReference type="AlphaFoldDB" id="A0A160N0H2"/>
<evidence type="ECO:0000256" key="1">
    <source>
        <dbReference type="SAM" id="MobiDB-lite"/>
    </source>
</evidence>
<proteinExistence type="predicted"/>
<dbReference type="Proteomes" id="UP000077255">
    <property type="component" value="Chromosome"/>
</dbReference>
<accession>A0A160N0H2</accession>
<dbReference type="STRING" id="445710.ATSB10_18270"/>
<feature type="compositionally biased region" description="Low complexity" evidence="1">
    <location>
        <begin position="424"/>
        <end position="457"/>
    </location>
</feature>
<evidence type="ECO:0000313" key="2">
    <source>
        <dbReference type="EMBL" id="AND69281.1"/>
    </source>
</evidence>
<reference evidence="2 3" key="1">
    <citation type="submission" date="2016-02" db="EMBL/GenBank/DDBJ databases">
        <title>Complete genome sequencing and analysis of ATSB10, Dyella thiooxydans isolated from rhizosphere soil of sunflower (Helianthus annuus L.).</title>
        <authorList>
            <person name="Lee Y."/>
            <person name="Hwangbo K."/>
            <person name="Chung H."/>
            <person name="Yoo J."/>
            <person name="Kim K.Y."/>
            <person name="Sa T.M."/>
            <person name="Um Y."/>
            <person name="Madhaiyan M."/>
        </authorList>
    </citation>
    <scope>NUCLEOTIDE SEQUENCE [LARGE SCALE GENOMIC DNA]</scope>
    <source>
        <strain evidence="2 3">ATSB10</strain>
    </source>
</reference>
<dbReference type="InterPro" id="IPR011256">
    <property type="entry name" value="Reg_factor_effector_dom_sf"/>
</dbReference>
<feature type="region of interest" description="Disordered" evidence="1">
    <location>
        <begin position="412"/>
        <end position="457"/>
    </location>
</feature>
<dbReference type="KEGG" id="dtx:ATSB10_18270"/>
<dbReference type="RefSeq" id="WP_236886535.1">
    <property type="nucleotide sequence ID" value="NZ_CP014841.1"/>
</dbReference>